<keyword evidence="4" id="KW-1185">Reference proteome</keyword>
<dbReference type="Pfam" id="PF05532">
    <property type="entry name" value="CsbD"/>
    <property type="match status" value="1"/>
</dbReference>
<evidence type="ECO:0000313" key="3">
    <source>
        <dbReference type="EMBL" id="ARN82417.1"/>
    </source>
</evidence>
<name>A0A1W6MXU5_9HYPH</name>
<evidence type="ECO:0000256" key="1">
    <source>
        <dbReference type="ARBA" id="ARBA00009129"/>
    </source>
</evidence>
<dbReference type="KEGG" id="mbry:B1812_16495"/>
<dbReference type="EMBL" id="CP019948">
    <property type="protein sequence ID" value="ARN82417.1"/>
    <property type="molecule type" value="Genomic_DNA"/>
</dbReference>
<dbReference type="AlphaFoldDB" id="A0A1W6MXU5"/>
<dbReference type="InterPro" id="IPR026042">
    <property type="entry name" value="YjbJ"/>
</dbReference>
<dbReference type="RefSeq" id="WP_085772543.1">
    <property type="nucleotide sequence ID" value="NZ_AP027149.1"/>
</dbReference>
<sequence length="66" mass="7845">MLNWDNVEGNWKQFTGKVKEQWGKLTDDDIARVNGKREQLEGMLQDRYGYGKEEAKKNVDEFLTRH</sequence>
<comment type="similarity">
    <text evidence="1">Belongs to the UPF0337 (CsbD) family.</text>
</comment>
<dbReference type="Proteomes" id="UP000193978">
    <property type="component" value="Chromosome"/>
</dbReference>
<reference evidence="3 4" key="1">
    <citation type="submission" date="2017-02" db="EMBL/GenBank/DDBJ databases">
        <authorList>
            <person name="Peterson S.W."/>
        </authorList>
    </citation>
    <scope>NUCLEOTIDE SEQUENCE [LARGE SCALE GENOMIC DNA]</scope>
    <source>
        <strain evidence="3 4">S285</strain>
    </source>
</reference>
<dbReference type="SUPFAM" id="SSF69047">
    <property type="entry name" value="Hypothetical protein YjbJ"/>
    <property type="match status" value="1"/>
</dbReference>
<dbReference type="OrthoDB" id="9796058at2"/>
<protein>
    <recommendedName>
        <fullName evidence="2">CsbD-like domain-containing protein</fullName>
    </recommendedName>
</protein>
<evidence type="ECO:0000313" key="4">
    <source>
        <dbReference type="Proteomes" id="UP000193978"/>
    </source>
</evidence>
<dbReference type="PANTHER" id="PTHR34977">
    <property type="entry name" value="UPF0337 PROTEIN YJBJ"/>
    <property type="match status" value="1"/>
</dbReference>
<dbReference type="InterPro" id="IPR008462">
    <property type="entry name" value="CsbD"/>
</dbReference>
<proteinExistence type="inferred from homology"/>
<dbReference type="STRING" id="655015.B1812_16495"/>
<feature type="domain" description="CsbD-like" evidence="2">
    <location>
        <begin position="5"/>
        <end position="57"/>
    </location>
</feature>
<dbReference type="InterPro" id="IPR050423">
    <property type="entry name" value="UPF0337_stress_rsp"/>
</dbReference>
<dbReference type="Gene3D" id="1.10.1470.10">
    <property type="entry name" value="YjbJ"/>
    <property type="match status" value="1"/>
</dbReference>
<dbReference type="PANTHER" id="PTHR34977:SF1">
    <property type="entry name" value="UPF0337 PROTEIN YJBJ"/>
    <property type="match status" value="1"/>
</dbReference>
<accession>A0A1W6MXU5</accession>
<dbReference type="InterPro" id="IPR036629">
    <property type="entry name" value="YjbJ_sf"/>
</dbReference>
<dbReference type="PIRSF" id="PIRSF039008">
    <property type="entry name" value="YjbJ"/>
    <property type="match status" value="1"/>
</dbReference>
<organism evidence="3 4">
    <name type="scientific">Methylocystis bryophila</name>
    <dbReference type="NCBI Taxonomy" id="655015"/>
    <lineage>
        <taxon>Bacteria</taxon>
        <taxon>Pseudomonadati</taxon>
        <taxon>Pseudomonadota</taxon>
        <taxon>Alphaproteobacteria</taxon>
        <taxon>Hyphomicrobiales</taxon>
        <taxon>Methylocystaceae</taxon>
        <taxon>Methylocystis</taxon>
    </lineage>
</organism>
<gene>
    <name evidence="3" type="ORF">B1812_16495</name>
</gene>
<evidence type="ECO:0000259" key="2">
    <source>
        <dbReference type="Pfam" id="PF05532"/>
    </source>
</evidence>